<dbReference type="GO" id="GO:0007264">
    <property type="term" value="P:small GTPase-mediated signal transduction"/>
    <property type="evidence" value="ECO:0007669"/>
    <property type="project" value="TreeGrafter"/>
</dbReference>
<dbReference type="OrthoDB" id="19923at2759"/>
<accession>A0A078A239</accession>
<feature type="domain" description="Rho-GAP" evidence="2">
    <location>
        <begin position="286"/>
        <end position="435"/>
    </location>
</feature>
<feature type="region of interest" description="Disordered" evidence="1">
    <location>
        <begin position="1"/>
        <end position="24"/>
    </location>
</feature>
<evidence type="ECO:0000259" key="2">
    <source>
        <dbReference type="PROSITE" id="PS50238"/>
    </source>
</evidence>
<proteinExistence type="predicted"/>
<dbReference type="PROSITE" id="PS50238">
    <property type="entry name" value="RHOGAP"/>
    <property type="match status" value="1"/>
</dbReference>
<dbReference type="InterPro" id="IPR000198">
    <property type="entry name" value="RhoGAP_dom"/>
</dbReference>
<organism evidence="3 4">
    <name type="scientific">Stylonychia lemnae</name>
    <name type="common">Ciliate</name>
    <dbReference type="NCBI Taxonomy" id="5949"/>
    <lineage>
        <taxon>Eukaryota</taxon>
        <taxon>Sar</taxon>
        <taxon>Alveolata</taxon>
        <taxon>Ciliophora</taxon>
        <taxon>Intramacronucleata</taxon>
        <taxon>Spirotrichea</taxon>
        <taxon>Stichotrichia</taxon>
        <taxon>Sporadotrichida</taxon>
        <taxon>Oxytrichidae</taxon>
        <taxon>Stylonychinae</taxon>
        <taxon>Stylonychia</taxon>
    </lineage>
</organism>
<dbReference type="InterPro" id="IPR036865">
    <property type="entry name" value="CRAL-TRIO_dom_sf"/>
</dbReference>
<dbReference type="Proteomes" id="UP000039865">
    <property type="component" value="Unassembled WGS sequence"/>
</dbReference>
<dbReference type="PANTHER" id="PTHR45808:SF2">
    <property type="entry name" value="RHO GTPASE-ACTIVATING PROTEIN 68F"/>
    <property type="match status" value="1"/>
</dbReference>
<dbReference type="Gene3D" id="3.40.525.10">
    <property type="entry name" value="CRAL-TRIO lipid binding domain"/>
    <property type="match status" value="1"/>
</dbReference>
<reference evidence="3 4" key="1">
    <citation type="submission" date="2014-06" db="EMBL/GenBank/DDBJ databases">
        <authorList>
            <person name="Swart Estienne"/>
        </authorList>
    </citation>
    <scope>NUCLEOTIDE SEQUENCE [LARGE SCALE GENOMIC DNA]</scope>
    <source>
        <strain evidence="3 4">130c</strain>
    </source>
</reference>
<dbReference type="AlphaFoldDB" id="A0A078A239"/>
<dbReference type="SUPFAM" id="SSF48350">
    <property type="entry name" value="GTPase activation domain, GAP"/>
    <property type="match status" value="1"/>
</dbReference>
<evidence type="ECO:0000256" key="1">
    <source>
        <dbReference type="SAM" id="MobiDB-lite"/>
    </source>
</evidence>
<evidence type="ECO:0000313" key="3">
    <source>
        <dbReference type="EMBL" id="CDW75887.1"/>
    </source>
</evidence>
<gene>
    <name evidence="3" type="primary">Contig93.g4</name>
    <name evidence="3" type="ORF">STYLEM_4882</name>
</gene>
<dbReference type="InterPro" id="IPR008936">
    <property type="entry name" value="Rho_GTPase_activation_prot"/>
</dbReference>
<dbReference type="GO" id="GO:0005096">
    <property type="term" value="F:GTPase activator activity"/>
    <property type="evidence" value="ECO:0007669"/>
    <property type="project" value="TreeGrafter"/>
</dbReference>
<dbReference type="PANTHER" id="PTHR45808">
    <property type="entry name" value="RHO GTPASE-ACTIVATING PROTEIN 68F"/>
    <property type="match status" value="1"/>
</dbReference>
<dbReference type="InParanoid" id="A0A078A239"/>
<keyword evidence="4" id="KW-1185">Reference proteome</keyword>
<evidence type="ECO:0000313" key="4">
    <source>
        <dbReference type="Proteomes" id="UP000039865"/>
    </source>
</evidence>
<dbReference type="Gene3D" id="1.10.555.10">
    <property type="entry name" value="Rho GTPase activation protein"/>
    <property type="match status" value="1"/>
</dbReference>
<protein>
    <recommendedName>
        <fullName evidence="2">Rho-GAP domain-containing protein</fullName>
    </recommendedName>
</protein>
<dbReference type="GO" id="GO:0005737">
    <property type="term" value="C:cytoplasm"/>
    <property type="evidence" value="ECO:0007669"/>
    <property type="project" value="TreeGrafter"/>
</dbReference>
<feature type="compositionally biased region" description="Basic and acidic residues" evidence="1">
    <location>
        <begin position="1"/>
        <end position="18"/>
    </location>
</feature>
<dbReference type="Pfam" id="PF00620">
    <property type="entry name" value="RhoGAP"/>
    <property type="match status" value="1"/>
</dbReference>
<sequence>MERRAGRHSKSLEEEKIHGLSSPSIFKEDKMHYKAPSSIQEDYESESVKDFRNLTEYDKKKHYDVQEFVNSIRALEEIGFAKQVGNIILIISYLIRRNIVRNSIFNLCNNASQRSPVILTYFNTGISGVNKGPIATLKKLYFDCSKFTQDRLIILNIVHPTFYIKTRIKVIKTCVKQHASLMKKIKFHDSIVKYMEILKGDQTIIQRIIGALPNNIHKVYLSERESEQAKFLKSKKIKEDKFTEGTKMDQLMSLQSAVKEVIDKCEDQYLDFKPESAVQSMDVMGKHIYEFKRKGENDVPEIFILLVTYFEVQPHLMKTEGIFRKAASMDKLDELHIHLTMGNNFYLTQLSEEPHLVANYLKKILKNMGEPLCTFRLYAKFRDLPFELTANDLIFAAHLVETFKIIMQNYKELFDVQLDDDSEDNSARYDIIRKI</sequence>
<name>A0A078A239_STYLE</name>
<dbReference type="EMBL" id="CCKQ01004725">
    <property type="protein sequence ID" value="CDW75887.1"/>
    <property type="molecule type" value="Genomic_DNA"/>
</dbReference>